<accession>A0A507CF66</accession>
<reference evidence="1 2" key="1">
    <citation type="journal article" date="2019" name="Sci. Rep.">
        <title>Comparative genomics of chytrid fungi reveal insights into the obligate biotrophic and pathogenic lifestyle of Synchytrium endobioticum.</title>
        <authorList>
            <person name="van de Vossenberg B.T.L.H."/>
            <person name="Warris S."/>
            <person name="Nguyen H.D.T."/>
            <person name="van Gent-Pelzer M.P.E."/>
            <person name="Joly D.L."/>
            <person name="van de Geest H.C."/>
            <person name="Bonants P.J.M."/>
            <person name="Smith D.S."/>
            <person name="Levesque C.A."/>
            <person name="van der Lee T.A.J."/>
        </authorList>
    </citation>
    <scope>NUCLEOTIDE SEQUENCE [LARGE SCALE GENOMIC DNA]</scope>
    <source>
        <strain evidence="1 2">JEL517</strain>
    </source>
</reference>
<dbReference type="RefSeq" id="XP_031026778.1">
    <property type="nucleotide sequence ID" value="XM_031167145.1"/>
</dbReference>
<organism evidence="1 2">
    <name type="scientific">Synchytrium microbalum</name>
    <dbReference type="NCBI Taxonomy" id="1806994"/>
    <lineage>
        <taxon>Eukaryota</taxon>
        <taxon>Fungi</taxon>
        <taxon>Fungi incertae sedis</taxon>
        <taxon>Chytridiomycota</taxon>
        <taxon>Chytridiomycota incertae sedis</taxon>
        <taxon>Chytridiomycetes</taxon>
        <taxon>Synchytriales</taxon>
        <taxon>Synchytriaceae</taxon>
        <taxon>Synchytrium</taxon>
    </lineage>
</organism>
<proteinExistence type="predicted"/>
<evidence type="ECO:0000313" key="1">
    <source>
        <dbReference type="EMBL" id="TPX36564.1"/>
    </source>
</evidence>
<dbReference type="EMBL" id="QEAO01000004">
    <property type="protein sequence ID" value="TPX36564.1"/>
    <property type="molecule type" value="Genomic_DNA"/>
</dbReference>
<comment type="caution">
    <text evidence="1">The sequence shown here is derived from an EMBL/GenBank/DDBJ whole genome shotgun (WGS) entry which is preliminary data.</text>
</comment>
<name>A0A507CF66_9FUNG</name>
<gene>
    <name evidence="1" type="ORF">SmJEL517_g01217</name>
</gene>
<dbReference type="GeneID" id="42002442"/>
<dbReference type="AlphaFoldDB" id="A0A507CF66"/>
<dbReference type="OrthoDB" id="10494696at2759"/>
<protein>
    <submittedName>
        <fullName evidence="1">Uncharacterized protein</fullName>
    </submittedName>
</protein>
<dbReference type="Proteomes" id="UP000319731">
    <property type="component" value="Unassembled WGS sequence"/>
</dbReference>
<sequence>MPWSVDGCKQDDAAQSAFVEATLFNTKTNTFRVYHPLIIQKGSTPLAPPTPITVDANEVVGLWFGANGNLLILVDSGGSLKQGVCVNGLDGSPFGQFAHCNAIAFWTATNAAIKAGALTIPPLGNDMMGKPCPTTRSFEHVDQDPADNIVTSYITMGGMFAQNIPQNVAKFPTATVLANPGDNRLLDVAVNPAIGCKPFTAIDATDPSGNTQTGSLALNELSAAANQAPPIAYMQPGNPMTLDGKGAYSVPKLNLYRIAVNQAPVDANANLTSMDISYCMNLLNIGAPYVQAYSSLFAAKKSPTAVATNLFTFMVQRYATAWTNTKCPDLIGTGIMPIEAIMDANQVCTGGIFHFATAQCPATPMTINSPTIMNGTAAPPPVAAGGAPAPAAPAPAAATGSTVPILVNAPCNAKIAVQYPSTCPSGPMRLSARQLSSLQESMVQQAVNEFEARLHAIYPVPTNPLTTGLGTAWVVNGCKQDDPAQNAFVEATLFNTKTNAFRVYHPLIIQKGSTPLVPPTPITVDANEVVGIWFGGNGNLVLQVDSGGSLKQGVCVNGLDGSPFGQFSHCNAIAFWTATNAAIKAGALTIPPLGNDMMGKPCPTTRSFEHVDQDPADNIVTSYITMNGMFAQNIPQNVAKFPTATVLANPGDNRLLDVAVNPAIGCKPFTAVDATDPTGATMTGSLALNELSAAANQAPPIALMQPGNPMTLDAKGAYSLAKLNLYRTAVNQPPLDANANLTAVDISYCMNLLNIGAPYVMGYSNLFAAKKSPTAVATNLFTFMVQRYAAAWTNTKCPDLIQTAIMPIEAIMDANQVCTGGIFHFALGGTCPATPMTINSPTIMNGTATTPPAGGGAAATAPATIAGATVPILVNAPCSAKIAVQYPSSCPTGPMRLRARQLSSVQQSLVQKVVDEFEARLHAIYRDL</sequence>
<evidence type="ECO:0000313" key="2">
    <source>
        <dbReference type="Proteomes" id="UP000319731"/>
    </source>
</evidence>
<keyword evidence="2" id="KW-1185">Reference proteome</keyword>